<dbReference type="RefSeq" id="WP_377488639.1">
    <property type="nucleotide sequence ID" value="NZ_JBHUOX010000019.1"/>
</dbReference>
<accession>A0ABW6BY27</accession>
<protein>
    <submittedName>
        <fullName evidence="1">Uncharacterized protein</fullName>
    </submittedName>
</protein>
<sequence>MLEYSMFERLPFRSQTESLAKDGTILAQRNYNGWEVTLYSLNGLFVELWAGKEAQVISTFKKSANAVAVLDPYIEDIDVEDFMNSDI</sequence>
<dbReference type="EMBL" id="JBHUOX010000019">
    <property type="protein sequence ID" value="MFD3002714.1"/>
    <property type="molecule type" value="Genomic_DNA"/>
</dbReference>
<evidence type="ECO:0000313" key="2">
    <source>
        <dbReference type="Proteomes" id="UP001597641"/>
    </source>
</evidence>
<evidence type="ECO:0000313" key="1">
    <source>
        <dbReference type="EMBL" id="MFD3002714.1"/>
    </source>
</evidence>
<comment type="caution">
    <text evidence="1">The sequence shown here is derived from an EMBL/GenBank/DDBJ whole genome shotgun (WGS) entry which is preliminary data.</text>
</comment>
<reference evidence="2" key="1">
    <citation type="journal article" date="2019" name="Int. J. Syst. Evol. Microbiol.">
        <title>The Global Catalogue of Microorganisms (GCM) 10K type strain sequencing project: providing services to taxonomists for standard genome sequencing and annotation.</title>
        <authorList>
            <consortium name="The Broad Institute Genomics Platform"/>
            <consortium name="The Broad Institute Genome Sequencing Center for Infectious Disease"/>
            <person name="Wu L."/>
            <person name="Ma J."/>
        </authorList>
    </citation>
    <scope>NUCLEOTIDE SEQUENCE [LARGE SCALE GENOMIC DNA]</scope>
    <source>
        <strain evidence="2">KCTC 23984</strain>
    </source>
</reference>
<name>A0ABW6BY27_9BACT</name>
<dbReference type="Proteomes" id="UP001597641">
    <property type="component" value="Unassembled WGS sequence"/>
</dbReference>
<gene>
    <name evidence="1" type="ORF">ACFS7Z_20250</name>
</gene>
<keyword evidence="2" id="KW-1185">Reference proteome</keyword>
<proteinExistence type="predicted"/>
<organism evidence="1 2">
    <name type="scientific">Pontibacter toksunensis</name>
    <dbReference type="NCBI Taxonomy" id="1332631"/>
    <lineage>
        <taxon>Bacteria</taxon>
        <taxon>Pseudomonadati</taxon>
        <taxon>Bacteroidota</taxon>
        <taxon>Cytophagia</taxon>
        <taxon>Cytophagales</taxon>
        <taxon>Hymenobacteraceae</taxon>
        <taxon>Pontibacter</taxon>
    </lineage>
</organism>